<dbReference type="Gene3D" id="3.40.50.300">
    <property type="entry name" value="P-loop containing nucleotide triphosphate hydrolases"/>
    <property type="match status" value="1"/>
</dbReference>
<feature type="domain" description="ABC transporter" evidence="10">
    <location>
        <begin position="388"/>
        <end position="623"/>
    </location>
</feature>
<dbReference type="Pfam" id="PF00664">
    <property type="entry name" value="ABC_membrane"/>
    <property type="match status" value="1"/>
</dbReference>
<dbReference type="PANTHER" id="PTHR43394:SF1">
    <property type="entry name" value="ATP-BINDING CASSETTE SUB-FAMILY B MEMBER 10, MITOCHONDRIAL"/>
    <property type="match status" value="1"/>
</dbReference>
<feature type="region of interest" description="Disordered" evidence="8">
    <location>
        <begin position="1"/>
        <end position="29"/>
    </location>
</feature>
<dbReference type="FunFam" id="3.40.50.300:FF:000604">
    <property type="entry name" value="ABC transporter B family member 28"/>
    <property type="match status" value="1"/>
</dbReference>
<dbReference type="AlphaFoldDB" id="A0AAE3AU10"/>
<evidence type="ECO:0000259" key="10">
    <source>
        <dbReference type="PROSITE" id="PS50893"/>
    </source>
</evidence>
<gene>
    <name evidence="12" type="ORF">LKD45_08655</name>
</gene>
<keyword evidence="13" id="KW-1185">Reference proteome</keyword>
<dbReference type="GO" id="GO:0016887">
    <property type="term" value="F:ATP hydrolysis activity"/>
    <property type="evidence" value="ECO:0007669"/>
    <property type="project" value="InterPro"/>
</dbReference>
<feature type="compositionally biased region" description="Basic and acidic residues" evidence="8">
    <location>
        <begin position="18"/>
        <end position="29"/>
    </location>
</feature>
<feature type="domain" description="ABC transmembrane type-1" evidence="11">
    <location>
        <begin position="86"/>
        <end position="355"/>
    </location>
</feature>
<dbReference type="CDD" id="cd07346">
    <property type="entry name" value="ABC_6TM_exporters"/>
    <property type="match status" value="1"/>
</dbReference>
<evidence type="ECO:0000313" key="13">
    <source>
        <dbReference type="Proteomes" id="UP001199355"/>
    </source>
</evidence>
<name>A0AAE3AU10_9FIRM</name>
<dbReference type="Proteomes" id="UP001199355">
    <property type="component" value="Unassembled WGS sequence"/>
</dbReference>
<dbReference type="RefSeq" id="WP_308728282.1">
    <property type="nucleotide sequence ID" value="NZ_JAJEQF010000019.1"/>
</dbReference>
<dbReference type="GO" id="GO:0005737">
    <property type="term" value="C:cytoplasm"/>
    <property type="evidence" value="ECO:0007669"/>
    <property type="project" value="UniProtKB-ARBA"/>
</dbReference>
<proteinExistence type="predicted"/>
<protein>
    <submittedName>
        <fullName evidence="12">ABC transporter ATP-binding protein/permease</fullName>
    </submittedName>
</protein>
<feature type="transmembrane region" description="Helical" evidence="9">
    <location>
        <begin position="212"/>
        <end position="230"/>
    </location>
</feature>
<dbReference type="Gene3D" id="1.20.1560.10">
    <property type="entry name" value="ABC transporter type 1, transmembrane domain"/>
    <property type="match status" value="1"/>
</dbReference>
<accession>A0AAE3AU10</accession>
<dbReference type="SUPFAM" id="SSF52540">
    <property type="entry name" value="P-loop containing nucleoside triphosphate hydrolases"/>
    <property type="match status" value="1"/>
</dbReference>
<dbReference type="InterPro" id="IPR017871">
    <property type="entry name" value="ABC_transporter-like_CS"/>
</dbReference>
<comment type="caution">
    <text evidence="12">The sequence shown here is derived from an EMBL/GenBank/DDBJ whole genome shotgun (WGS) entry which is preliminary data.</text>
</comment>
<dbReference type="InterPro" id="IPR003439">
    <property type="entry name" value="ABC_transporter-like_ATP-bd"/>
</dbReference>
<keyword evidence="5 12" id="KW-0067">ATP-binding</keyword>
<keyword evidence="2" id="KW-0813">Transport</keyword>
<keyword evidence="6 9" id="KW-1133">Transmembrane helix</keyword>
<dbReference type="EMBL" id="JAJEQF010000019">
    <property type="protein sequence ID" value="MCC2167759.1"/>
    <property type="molecule type" value="Genomic_DNA"/>
</dbReference>
<dbReference type="GO" id="GO:0015421">
    <property type="term" value="F:ABC-type oligopeptide transporter activity"/>
    <property type="evidence" value="ECO:0007669"/>
    <property type="project" value="TreeGrafter"/>
</dbReference>
<evidence type="ECO:0000256" key="3">
    <source>
        <dbReference type="ARBA" id="ARBA00022692"/>
    </source>
</evidence>
<dbReference type="PROSITE" id="PS50893">
    <property type="entry name" value="ABC_TRANSPORTER_2"/>
    <property type="match status" value="1"/>
</dbReference>
<dbReference type="InterPro" id="IPR039421">
    <property type="entry name" value="Type_1_exporter"/>
</dbReference>
<dbReference type="InterPro" id="IPR011527">
    <property type="entry name" value="ABC1_TM_dom"/>
</dbReference>
<dbReference type="PROSITE" id="PS00211">
    <property type="entry name" value="ABC_TRANSPORTER_1"/>
    <property type="match status" value="1"/>
</dbReference>
<evidence type="ECO:0000259" key="11">
    <source>
        <dbReference type="PROSITE" id="PS50929"/>
    </source>
</evidence>
<dbReference type="PROSITE" id="PS50929">
    <property type="entry name" value="ABC_TM1F"/>
    <property type="match status" value="1"/>
</dbReference>
<keyword evidence="4" id="KW-0547">Nucleotide-binding</keyword>
<evidence type="ECO:0000256" key="8">
    <source>
        <dbReference type="SAM" id="MobiDB-lite"/>
    </source>
</evidence>
<dbReference type="InterPro" id="IPR036640">
    <property type="entry name" value="ABC1_TM_sf"/>
</dbReference>
<dbReference type="GO" id="GO:0005886">
    <property type="term" value="C:plasma membrane"/>
    <property type="evidence" value="ECO:0007669"/>
    <property type="project" value="UniProtKB-SubCell"/>
</dbReference>
<evidence type="ECO:0000256" key="5">
    <source>
        <dbReference type="ARBA" id="ARBA00022840"/>
    </source>
</evidence>
<evidence type="ECO:0000256" key="1">
    <source>
        <dbReference type="ARBA" id="ARBA00004651"/>
    </source>
</evidence>
<dbReference type="GO" id="GO:0005524">
    <property type="term" value="F:ATP binding"/>
    <property type="evidence" value="ECO:0007669"/>
    <property type="project" value="UniProtKB-KW"/>
</dbReference>
<evidence type="ECO:0000256" key="7">
    <source>
        <dbReference type="ARBA" id="ARBA00023136"/>
    </source>
</evidence>
<keyword evidence="3 9" id="KW-0812">Transmembrane</keyword>
<sequence>MLFHKKEKALEGQLAGAKPEKPRKVRWSERREPSEAGLERFQDYLQTYSTNKDHPIKILCSFYKGKQKKLVETGFFLILQRSPIWIIPIATSNIINAATNPDAGSLEIILLNVMVALLFIMQNAGTNYLATVAFASVNRGIEGSLRNAMVRKLQQLSIMFHKEVQSGRLQSKIMRDVENVTELLNQIFRTLFFFVLDISVIIVITLRKSPMVFLFFLVVVPFAVLTMRAFKKPVREKNQEFRSEMENTQGAVAEMLEMIPVARAHGLQEVEISKMNTYLNRIVDRGYNLDLINALFGAVNWVVFQSFQMICLAFTAYLAVKGKISVGEVVLYQTYFTSLVGQISTLINIYPQISKGLESVKSIGDIMGNSHVEENNSIVPLGELKGAVKFVNVDFKYPDSDKNTLSDFTLDVKPGESIALVGESGAGKSTVLNLLIGFIPPVSGKILIDGINMVNLDINEYRHQIAVVPQNTILFSGTILDNIAYGLEHVTEKEVMEVIKDVGLEDMIEKLPDGIYTQLGEHGDKLSGGQRQRISIARALIRKPKIIVFDEATSALDSASEKKVQEATSNMMKNCTTFLVAHRLSTIRNADRIVAMRDGKIVEVGSYDELMEKKGYFYELKALQS</sequence>
<evidence type="ECO:0000313" key="12">
    <source>
        <dbReference type="EMBL" id="MCC2167759.1"/>
    </source>
</evidence>
<dbReference type="SMART" id="SM00382">
    <property type="entry name" value="AAA"/>
    <property type="match status" value="1"/>
</dbReference>
<dbReference type="InterPro" id="IPR027417">
    <property type="entry name" value="P-loop_NTPase"/>
</dbReference>
<evidence type="ECO:0000256" key="2">
    <source>
        <dbReference type="ARBA" id="ARBA00022448"/>
    </source>
</evidence>
<dbReference type="InterPro" id="IPR003593">
    <property type="entry name" value="AAA+_ATPase"/>
</dbReference>
<evidence type="ECO:0000256" key="9">
    <source>
        <dbReference type="SAM" id="Phobius"/>
    </source>
</evidence>
<comment type="subcellular location">
    <subcellularLocation>
        <location evidence="1">Cell membrane</location>
        <topology evidence="1">Multi-pass membrane protein</topology>
    </subcellularLocation>
</comment>
<evidence type="ECO:0000256" key="4">
    <source>
        <dbReference type="ARBA" id="ARBA00022741"/>
    </source>
</evidence>
<feature type="transmembrane region" description="Helical" evidence="9">
    <location>
        <begin position="291"/>
        <end position="320"/>
    </location>
</feature>
<reference evidence="12 13" key="1">
    <citation type="submission" date="2021-10" db="EMBL/GenBank/DDBJ databases">
        <title>Anaerobic single-cell dispensing facilitates the cultivation of human gut bacteria.</title>
        <authorList>
            <person name="Afrizal A."/>
        </authorList>
    </citation>
    <scope>NUCLEOTIDE SEQUENCE [LARGE SCALE GENOMIC DNA]</scope>
    <source>
        <strain evidence="12 13">CLA-AA-H244</strain>
    </source>
</reference>
<dbReference type="PANTHER" id="PTHR43394">
    <property type="entry name" value="ATP-DEPENDENT PERMEASE MDL1, MITOCHONDRIAL"/>
    <property type="match status" value="1"/>
</dbReference>
<organism evidence="12 13">
    <name type="scientific">Gallintestinimicrobium propionicum</name>
    <dbReference type="NCBI Taxonomy" id="2981770"/>
    <lineage>
        <taxon>Bacteria</taxon>
        <taxon>Bacillati</taxon>
        <taxon>Bacillota</taxon>
        <taxon>Clostridia</taxon>
        <taxon>Lachnospirales</taxon>
        <taxon>Lachnospiraceae</taxon>
        <taxon>Gallintestinimicrobium</taxon>
    </lineage>
</organism>
<keyword evidence="7 9" id="KW-0472">Membrane</keyword>
<dbReference type="Pfam" id="PF00005">
    <property type="entry name" value="ABC_tran"/>
    <property type="match status" value="1"/>
</dbReference>
<feature type="transmembrane region" description="Helical" evidence="9">
    <location>
        <begin position="187"/>
        <end position="206"/>
    </location>
</feature>
<evidence type="ECO:0000256" key="6">
    <source>
        <dbReference type="ARBA" id="ARBA00022989"/>
    </source>
</evidence>
<dbReference type="SUPFAM" id="SSF90123">
    <property type="entry name" value="ABC transporter transmembrane region"/>
    <property type="match status" value="1"/>
</dbReference>